<dbReference type="HOGENOM" id="CLU_468202_0_0_1"/>
<dbReference type="PANTHER" id="PTHR37079:SF4">
    <property type="entry name" value="SERINE_THREONINE-PROTEIN KINASE ATM"/>
    <property type="match status" value="1"/>
</dbReference>
<evidence type="ECO:0000313" key="3">
    <source>
        <dbReference type="Proteomes" id="UP000007303"/>
    </source>
</evidence>
<dbReference type="InterPro" id="IPR038980">
    <property type="entry name" value="ATM_plant"/>
</dbReference>
<dbReference type="PANTHER" id="PTHR37079">
    <property type="entry name" value="SERINE/THREONINE-PROTEIN KINASE ATM"/>
    <property type="match status" value="1"/>
</dbReference>
<dbReference type="SMART" id="SM01342">
    <property type="entry name" value="TAN"/>
    <property type="match status" value="1"/>
</dbReference>
<reference evidence="3" key="1">
    <citation type="journal article" date="2004" name="Nature">
        <title>Genome duplication in the teleost fish Tetraodon nigroviridis reveals the early vertebrate proto-karyotype.</title>
        <authorList>
            <person name="Jaillon O."/>
            <person name="Aury J.-M."/>
            <person name="Brunet F."/>
            <person name="Petit J.-L."/>
            <person name="Stange-Thomann N."/>
            <person name="Mauceli E."/>
            <person name="Bouneau L."/>
            <person name="Fischer C."/>
            <person name="Ozouf-Costaz C."/>
            <person name="Bernot A."/>
            <person name="Nicaud S."/>
            <person name="Jaffe D."/>
            <person name="Fisher S."/>
            <person name="Lutfalla G."/>
            <person name="Dossat C."/>
            <person name="Segurens B."/>
            <person name="Dasilva C."/>
            <person name="Salanoubat M."/>
            <person name="Levy M."/>
            <person name="Boudet N."/>
            <person name="Castellano S."/>
            <person name="Anthouard V."/>
            <person name="Jubin C."/>
            <person name="Castelli V."/>
            <person name="Katinka M."/>
            <person name="Vacherie B."/>
            <person name="Biemont C."/>
            <person name="Skalli Z."/>
            <person name="Cattolico L."/>
            <person name="Poulain J."/>
            <person name="De Berardinis V."/>
            <person name="Cruaud C."/>
            <person name="Duprat S."/>
            <person name="Brottier P."/>
            <person name="Coutanceau J.-P."/>
            <person name="Gouzy J."/>
            <person name="Parra G."/>
            <person name="Lardier G."/>
            <person name="Chapple C."/>
            <person name="McKernan K.J."/>
            <person name="McEwan P."/>
            <person name="Bosak S."/>
            <person name="Kellis M."/>
            <person name="Volff J.-N."/>
            <person name="Guigo R."/>
            <person name="Zody M.C."/>
            <person name="Mesirov J."/>
            <person name="Lindblad-Toh K."/>
            <person name="Birren B."/>
            <person name="Nusbaum C."/>
            <person name="Kahn D."/>
            <person name="Robinson-Rechavi M."/>
            <person name="Laudet V."/>
            <person name="Schachter V."/>
            <person name="Quetier F."/>
            <person name="Saurin W."/>
            <person name="Scarpelli C."/>
            <person name="Wincker P."/>
            <person name="Lander E.S."/>
            <person name="Weissenbach J."/>
            <person name="Roest Crollius H."/>
        </authorList>
    </citation>
    <scope>NUCLEOTIDE SEQUENCE [LARGE SCALE GENOMIC DNA]</scope>
</reference>
<proteinExistence type="predicted"/>
<dbReference type="AlphaFoldDB" id="H3CCE7"/>
<dbReference type="Ensembl" id="ENSTNIT00000006067.1">
    <property type="protein sequence ID" value="ENSTNIP00000005919.1"/>
    <property type="gene ID" value="ENSTNIG00000003333.1"/>
</dbReference>
<organism evidence="2 3">
    <name type="scientific">Tetraodon nigroviridis</name>
    <name type="common">Spotted green pufferfish</name>
    <name type="synonym">Chelonodon nigroviridis</name>
    <dbReference type="NCBI Taxonomy" id="99883"/>
    <lineage>
        <taxon>Eukaryota</taxon>
        <taxon>Metazoa</taxon>
        <taxon>Chordata</taxon>
        <taxon>Craniata</taxon>
        <taxon>Vertebrata</taxon>
        <taxon>Euteleostomi</taxon>
        <taxon>Actinopterygii</taxon>
        <taxon>Neopterygii</taxon>
        <taxon>Teleostei</taxon>
        <taxon>Neoteleostei</taxon>
        <taxon>Acanthomorphata</taxon>
        <taxon>Eupercaria</taxon>
        <taxon>Tetraodontiformes</taxon>
        <taxon>Tetradontoidea</taxon>
        <taxon>Tetraodontidae</taxon>
        <taxon>Tetraodon</taxon>
    </lineage>
</organism>
<protein>
    <recommendedName>
        <fullName evidence="1">Telomere-length maintenance and DNA damage repair domain-containing protein</fullName>
    </recommendedName>
</protein>
<dbReference type="GeneTree" id="ENSGT00670000098061"/>
<sequence>MSLSNLSELLRYCRELESDKATERKKAAEQFRRLIHSAEVVQELDHTSGSNFQTGQGSRQLTWDAVFRFLQRYVQRETESMQSGRPSASASVLTTRQKKMAEMCSLIKYFIRRANKRGPRLKCSELLKHVTEVLQSPYSCAAYGEDYSSLLLKDILSVRKYWCDMAPQQWHNLLELYCCLFISPPKSVNCVLVSRVIHTLVHGCCMQTEGFHNTLFRFFPKVLLARQEKHLTLEHLVSALNVFVRCVAPNYRMRVCQLGEELTPALLRIWADLRPSLALKDAMVDFFSLQVCAHHPNGARTQDAGAYAGDWSRWRNLLYNLYDALIREISQISSRGKYAAGSRHVAVKEALIELTAHICHQLFGDGGDTHGMEVTQGALRGSPSHKRRRMDLGWEVLREHLQPQQSDFDLIPWLQITAVLTSRRPSMLPGPELLPLLAALHQLLAEQKRGERGPYVLRCLEEVARCQAGYPDKAKGHRSELSRLWARVCALALRRVSFPQTEAPSLDLLRAVVHGGLIGVDRELWKLLSGSACKPS</sequence>
<evidence type="ECO:0000259" key="1">
    <source>
        <dbReference type="SMART" id="SM01342"/>
    </source>
</evidence>
<dbReference type="STRING" id="99883.ENSTNIP00000005919"/>
<dbReference type="InParanoid" id="H3CCE7"/>
<reference evidence="2" key="2">
    <citation type="submission" date="2025-08" db="UniProtKB">
        <authorList>
            <consortium name="Ensembl"/>
        </authorList>
    </citation>
    <scope>IDENTIFICATION</scope>
</reference>
<reference evidence="2" key="3">
    <citation type="submission" date="2025-09" db="UniProtKB">
        <authorList>
            <consortium name="Ensembl"/>
        </authorList>
    </citation>
    <scope>IDENTIFICATION</scope>
</reference>
<dbReference type="InterPro" id="IPR021668">
    <property type="entry name" value="TAN"/>
</dbReference>
<keyword evidence="3" id="KW-1185">Reference proteome</keyword>
<dbReference type="Pfam" id="PF11640">
    <property type="entry name" value="TAN"/>
    <property type="match status" value="1"/>
</dbReference>
<accession>H3CCE7</accession>
<evidence type="ECO:0000313" key="2">
    <source>
        <dbReference type="Ensembl" id="ENSTNIP00000005919.1"/>
    </source>
</evidence>
<dbReference type="GO" id="GO:0006974">
    <property type="term" value="P:DNA damage response"/>
    <property type="evidence" value="ECO:0007669"/>
    <property type="project" value="InterPro"/>
</dbReference>
<feature type="domain" description="Telomere-length maintenance and DNA damage repair" evidence="1">
    <location>
        <begin position="1"/>
        <end position="172"/>
    </location>
</feature>
<dbReference type="GO" id="GO:0004674">
    <property type="term" value="F:protein serine/threonine kinase activity"/>
    <property type="evidence" value="ECO:0007669"/>
    <property type="project" value="InterPro"/>
</dbReference>
<dbReference type="OMA" id="CTANILC"/>
<name>H3CCE7_TETNG</name>
<dbReference type="Proteomes" id="UP000007303">
    <property type="component" value="Unassembled WGS sequence"/>
</dbReference>